<keyword evidence="1" id="KW-0812">Transmembrane</keyword>
<dbReference type="Proteomes" id="UP000545588">
    <property type="component" value="Unassembled WGS sequence"/>
</dbReference>
<name>A0A6V7RPF7_9STAP</name>
<dbReference type="AlphaFoldDB" id="A0A6V7RPF7"/>
<proteinExistence type="predicted"/>
<protein>
    <submittedName>
        <fullName evidence="3">ABC-type multidrug transport system permease subunit</fullName>
    </submittedName>
</protein>
<evidence type="ECO:0000313" key="4">
    <source>
        <dbReference type="Proteomes" id="UP000534001"/>
    </source>
</evidence>
<evidence type="ECO:0000313" key="2">
    <source>
        <dbReference type="EMBL" id="CAD2080429.1"/>
    </source>
</evidence>
<accession>A0A6V7RPF7</accession>
<reference evidence="2 4" key="1">
    <citation type="submission" date="2020-07" db="EMBL/GenBank/DDBJ databases">
        <authorList>
            <person name="Criscuolo A."/>
        </authorList>
    </citation>
    <scope>NUCLEOTIDE SEQUENCE [LARGE SCALE GENOMIC DNA]</scope>
    <source>
        <strain evidence="2">CIP111751</strain>
    </source>
</reference>
<keyword evidence="1" id="KW-1133">Transmembrane helix</keyword>
<evidence type="ECO:0000313" key="5">
    <source>
        <dbReference type="Proteomes" id="UP000545588"/>
    </source>
</evidence>
<feature type="transmembrane region" description="Helical" evidence="1">
    <location>
        <begin position="5"/>
        <end position="22"/>
    </location>
</feature>
<dbReference type="EMBL" id="CAJEWA010000006">
    <property type="protein sequence ID" value="CAD2080429.1"/>
    <property type="molecule type" value="Genomic_DNA"/>
</dbReference>
<gene>
    <name evidence="3" type="ORF">HNR41_001901</name>
    <name evidence="2" type="ORF">JEOCOQ751_01742</name>
</gene>
<evidence type="ECO:0000313" key="3">
    <source>
        <dbReference type="EMBL" id="MBB6423924.1"/>
    </source>
</evidence>
<dbReference type="EMBL" id="JACHFF010000003">
    <property type="protein sequence ID" value="MBB6423924.1"/>
    <property type="molecule type" value="Genomic_DNA"/>
</dbReference>
<feature type="transmembrane region" description="Helical" evidence="1">
    <location>
        <begin position="34"/>
        <end position="55"/>
    </location>
</feature>
<comment type="caution">
    <text evidence="2">The sequence shown here is derived from an EMBL/GenBank/DDBJ whole genome shotgun (WGS) entry which is preliminary data.</text>
</comment>
<keyword evidence="1" id="KW-0472">Membrane</keyword>
<reference evidence="3 5" key="2">
    <citation type="submission" date="2020-08" db="EMBL/GenBank/DDBJ databases">
        <title>Genomic Encyclopedia of Type Strains, Phase IV (KMG-IV): sequencing the most valuable type-strain genomes for metagenomic binning, comparative biology and taxonomic classification.</title>
        <authorList>
            <person name="Goeker M."/>
        </authorList>
    </citation>
    <scope>NUCLEOTIDE SEQUENCE [LARGE SCALE GENOMIC DNA]</scope>
    <source>
        <strain evidence="3 5">DSM 22419</strain>
    </source>
</reference>
<sequence length="63" mass="7378">MRDFLMFFIIMVFIFAIIYFFVDSDLFISESREFLVSGLVLTGGALCGLLIKYLLMRNEKVNR</sequence>
<evidence type="ECO:0000256" key="1">
    <source>
        <dbReference type="SAM" id="Phobius"/>
    </source>
</evidence>
<keyword evidence="5" id="KW-1185">Reference proteome</keyword>
<organism evidence="2 4">
    <name type="scientific">Jeotgalicoccus coquinae</name>
    <dbReference type="NCBI Taxonomy" id="709509"/>
    <lineage>
        <taxon>Bacteria</taxon>
        <taxon>Bacillati</taxon>
        <taxon>Bacillota</taxon>
        <taxon>Bacilli</taxon>
        <taxon>Bacillales</taxon>
        <taxon>Staphylococcaceae</taxon>
        <taxon>Jeotgalicoccus</taxon>
    </lineage>
</organism>
<dbReference type="Proteomes" id="UP000534001">
    <property type="component" value="Unassembled WGS sequence"/>
</dbReference>